<evidence type="ECO:0000313" key="3">
    <source>
        <dbReference type="Proteomes" id="UP001497416"/>
    </source>
</evidence>
<feature type="transmembrane region" description="Helical" evidence="1">
    <location>
        <begin position="36"/>
        <end position="55"/>
    </location>
</feature>
<feature type="transmembrane region" description="Helical" evidence="1">
    <location>
        <begin position="195"/>
        <end position="218"/>
    </location>
</feature>
<evidence type="ECO:0000256" key="1">
    <source>
        <dbReference type="SAM" id="Phobius"/>
    </source>
</evidence>
<accession>A0ABM9NUK1</accession>
<reference evidence="2 3" key="1">
    <citation type="submission" date="2024-05" db="EMBL/GenBank/DDBJ databases">
        <authorList>
            <person name="Duchaud E."/>
        </authorList>
    </citation>
    <scope>NUCLEOTIDE SEQUENCE [LARGE SCALE GENOMIC DNA]</scope>
    <source>
        <strain evidence="2">Ena-SAMPLE-TAB-13-05-2024-13:56:06:370-140302</strain>
    </source>
</reference>
<comment type="caution">
    <text evidence="2">The sequence shown here is derived from an EMBL/GenBank/DDBJ whole genome shotgun (WGS) entry which is preliminary data.</text>
</comment>
<keyword evidence="1" id="KW-1133">Transmembrane helix</keyword>
<dbReference type="EMBL" id="CAXIXY010000003">
    <property type="protein sequence ID" value="CAL2079468.1"/>
    <property type="molecule type" value="Genomic_DNA"/>
</dbReference>
<dbReference type="Proteomes" id="UP001497416">
    <property type="component" value="Unassembled WGS sequence"/>
</dbReference>
<feature type="transmembrane region" description="Helical" evidence="1">
    <location>
        <begin position="257"/>
        <end position="274"/>
    </location>
</feature>
<gene>
    <name evidence="2" type="ORF">T190607A01A_10868</name>
</gene>
<keyword evidence="1" id="KW-0812">Transmembrane</keyword>
<feature type="transmembrane region" description="Helical" evidence="1">
    <location>
        <begin position="119"/>
        <end position="144"/>
    </location>
</feature>
<feature type="transmembrane region" description="Helical" evidence="1">
    <location>
        <begin position="67"/>
        <end position="99"/>
    </location>
</feature>
<feature type="transmembrane region" description="Helical" evidence="1">
    <location>
        <begin position="156"/>
        <end position="175"/>
    </location>
</feature>
<sequence>MLTNFFSNTKPFTSVIIIALFFCYMFSGYFTGFVDTLNFSSGFWFLVLFGLVNFIKSRNNLTFDNSYFFLIFVILLGYFPSVIKIDSFFYSNFILLVYVRRMYSLQSSKNIIKKLFDCGFWMGISVIIEPFTIVLFPLTFLSILMHQHIDYRRLTTPILGFITPIIIYFTYCFWYDNEQTFYSLLGFTTYYDFSIYFSFIYKFSLSVLLGFTFIAFVMKTPRTLSIKNAFRKNWILVSIHLLSTIILLLILKDRSGAELAYLIFPCAIVIANGFELLQKKWFADLILIVLFIGSLVHYFM</sequence>
<dbReference type="InterPro" id="IPR045625">
    <property type="entry name" value="DUF6427"/>
</dbReference>
<dbReference type="Pfam" id="PF19992">
    <property type="entry name" value="DUF6427"/>
    <property type="match status" value="1"/>
</dbReference>
<proteinExistence type="predicted"/>
<feature type="transmembrane region" description="Helical" evidence="1">
    <location>
        <begin position="281"/>
        <end position="299"/>
    </location>
</feature>
<name>A0ABM9NUK1_9FLAO</name>
<feature type="transmembrane region" description="Helical" evidence="1">
    <location>
        <begin position="230"/>
        <end position="251"/>
    </location>
</feature>
<dbReference type="RefSeq" id="WP_348710590.1">
    <property type="nucleotide sequence ID" value="NZ_CAXIXY010000003.1"/>
</dbReference>
<evidence type="ECO:0000313" key="2">
    <source>
        <dbReference type="EMBL" id="CAL2079468.1"/>
    </source>
</evidence>
<evidence type="ECO:0008006" key="4">
    <source>
        <dbReference type="Google" id="ProtNLM"/>
    </source>
</evidence>
<feature type="transmembrane region" description="Helical" evidence="1">
    <location>
        <begin position="12"/>
        <end position="30"/>
    </location>
</feature>
<keyword evidence="1" id="KW-0472">Membrane</keyword>
<protein>
    <recommendedName>
        <fullName evidence="4">EpsG-like glucosyltransferase</fullName>
    </recommendedName>
</protein>
<keyword evidence="3" id="KW-1185">Reference proteome</keyword>
<organism evidence="2 3">
    <name type="scientific">Tenacibaculum platacis</name>
    <dbReference type="NCBI Taxonomy" id="3137852"/>
    <lineage>
        <taxon>Bacteria</taxon>
        <taxon>Pseudomonadati</taxon>
        <taxon>Bacteroidota</taxon>
        <taxon>Flavobacteriia</taxon>
        <taxon>Flavobacteriales</taxon>
        <taxon>Flavobacteriaceae</taxon>
        <taxon>Tenacibaculum</taxon>
    </lineage>
</organism>